<accession>A0AAV2ID94</accession>
<dbReference type="GO" id="GO:0016805">
    <property type="term" value="F:dipeptidase activity"/>
    <property type="evidence" value="ECO:0007669"/>
    <property type="project" value="TreeGrafter"/>
</dbReference>
<feature type="non-terminal residue" evidence="2">
    <location>
        <position position="236"/>
    </location>
</feature>
<reference evidence="2 3" key="1">
    <citation type="submission" date="2024-04" db="EMBL/GenBank/DDBJ databases">
        <authorList>
            <consortium name="Genoscope - CEA"/>
            <person name="William W."/>
        </authorList>
    </citation>
    <scope>NUCLEOTIDE SEQUENCE [LARGE SCALE GENOMIC DNA]</scope>
</reference>
<dbReference type="EMBL" id="CAXITT010000653">
    <property type="protein sequence ID" value="CAL1544857.1"/>
    <property type="molecule type" value="Genomic_DNA"/>
</dbReference>
<keyword evidence="3" id="KW-1185">Reference proteome</keyword>
<dbReference type="SUPFAM" id="SSF53187">
    <property type="entry name" value="Zn-dependent exopeptidases"/>
    <property type="match status" value="1"/>
</dbReference>
<comment type="caution">
    <text evidence="2">The sequence shown here is derived from an EMBL/GenBank/DDBJ whole genome shotgun (WGS) entry which is preliminary data.</text>
</comment>
<evidence type="ECO:0000313" key="3">
    <source>
        <dbReference type="Proteomes" id="UP001497497"/>
    </source>
</evidence>
<dbReference type="InterPro" id="IPR011650">
    <property type="entry name" value="Peptidase_M20_dimer"/>
</dbReference>
<dbReference type="Pfam" id="PF07687">
    <property type="entry name" value="M20_dimer"/>
    <property type="match status" value="1"/>
</dbReference>
<gene>
    <name evidence="2" type="ORF">GSLYS_00018340001</name>
</gene>
<dbReference type="Pfam" id="PF01546">
    <property type="entry name" value="Peptidase_M20"/>
    <property type="match status" value="1"/>
</dbReference>
<organism evidence="2 3">
    <name type="scientific">Lymnaea stagnalis</name>
    <name type="common">Great pond snail</name>
    <name type="synonym">Helix stagnalis</name>
    <dbReference type="NCBI Taxonomy" id="6523"/>
    <lineage>
        <taxon>Eukaryota</taxon>
        <taxon>Metazoa</taxon>
        <taxon>Spiralia</taxon>
        <taxon>Lophotrochozoa</taxon>
        <taxon>Mollusca</taxon>
        <taxon>Gastropoda</taxon>
        <taxon>Heterobranchia</taxon>
        <taxon>Euthyneura</taxon>
        <taxon>Panpulmonata</taxon>
        <taxon>Hygrophila</taxon>
        <taxon>Lymnaeoidea</taxon>
        <taxon>Lymnaeidae</taxon>
        <taxon>Lymnaea</taxon>
    </lineage>
</organism>
<sequence>NTIAPNVFIICEYDALPEIGHGCGHNLIAQLGVAAGIGVKAALEKYGKPTGKVTILGTPAEEGGCGKQVLIDAGAFNDADVAMMCHPSHVNQNEILLASSCMCKVTYHGKSAHASVFPWDGVNALDAAVQAYNGLSALRQQIKPSSRLHTIISKGGVYPNIIPDLAELVLIARSGLKKDLNVLIDKINGCFKGAATATGCTVDISWEPHVYADMHPNQALLEVYNKHISQLEPART</sequence>
<dbReference type="SUPFAM" id="SSF55031">
    <property type="entry name" value="Bacterial exopeptidase dimerisation domain"/>
    <property type="match status" value="1"/>
</dbReference>
<dbReference type="PANTHER" id="PTHR30575:SF0">
    <property type="entry name" value="XAA-ARG DIPEPTIDASE"/>
    <property type="match status" value="1"/>
</dbReference>
<name>A0AAV2ID94_LYMST</name>
<proteinExistence type="predicted"/>
<dbReference type="AlphaFoldDB" id="A0AAV2ID94"/>
<protein>
    <recommendedName>
        <fullName evidence="1">Peptidase M20 dimerisation domain-containing protein</fullName>
    </recommendedName>
</protein>
<dbReference type="Proteomes" id="UP001497497">
    <property type="component" value="Unassembled WGS sequence"/>
</dbReference>
<dbReference type="InterPro" id="IPR036264">
    <property type="entry name" value="Bact_exopeptidase_dim_dom"/>
</dbReference>
<dbReference type="InterPro" id="IPR002933">
    <property type="entry name" value="Peptidase_M20"/>
</dbReference>
<feature type="domain" description="Peptidase M20 dimerisation" evidence="1">
    <location>
        <begin position="100"/>
        <end position="192"/>
    </location>
</feature>
<feature type="non-terminal residue" evidence="2">
    <location>
        <position position="1"/>
    </location>
</feature>
<dbReference type="Gene3D" id="3.40.630.10">
    <property type="entry name" value="Zn peptidases"/>
    <property type="match status" value="1"/>
</dbReference>
<evidence type="ECO:0000259" key="1">
    <source>
        <dbReference type="Pfam" id="PF07687"/>
    </source>
</evidence>
<dbReference type="InterPro" id="IPR052030">
    <property type="entry name" value="Peptidase_M20/M20A_hydrolases"/>
</dbReference>
<dbReference type="PANTHER" id="PTHR30575">
    <property type="entry name" value="PEPTIDASE M20"/>
    <property type="match status" value="1"/>
</dbReference>
<dbReference type="FunFam" id="3.30.70.360:FF:000004">
    <property type="entry name" value="Peptidase M20 domain-containing protein 2"/>
    <property type="match status" value="1"/>
</dbReference>
<evidence type="ECO:0000313" key="2">
    <source>
        <dbReference type="EMBL" id="CAL1544857.1"/>
    </source>
</evidence>